<dbReference type="Pfam" id="PF01569">
    <property type="entry name" value="PAP2"/>
    <property type="match status" value="1"/>
</dbReference>
<reference evidence="4 5" key="1">
    <citation type="submission" date="2016-06" db="EMBL/GenBank/DDBJ databases">
        <authorList>
            <person name="Olsen C.W."/>
            <person name="Carey S."/>
            <person name="Hinshaw L."/>
            <person name="Karasin A.I."/>
        </authorList>
    </citation>
    <scope>NUCLEOTIDE SEQUENCE [LARGE SCALE GENOMIC DNA]</scope>
    <source>
        <strain evidence="4 5">LZ-22</strain>
    </source>
</reference>
<name>A0A1G6GI22_9ACTN</name>
<organism evidence="4 5">
    <name type="scientific">Raineyella antarctica</name>
    <dbReference type="NCBI Taxonomy" id="1577474"/>
    <lineage>
        <taxon>Bacteria</taxon>
        <taxon>Bacillati</taxon>
        <taxon>Actinomycetota</taxon>
        <taxon>Actinomycetes</taxon>
        <taxon>Propionibacteriales</taxon>
        <taxon>Propionibacteriaceae</taxon>
        <taxon>Raineyella</taxon>
    </lineage>
</organism>
<feature type="compositionally biased region" description="Basic and acidic residues" evidence="1">
    <location>
        <begin position="13"/>
        <end position="32"/>
    </location>
</feature>
<dbReference type="PANTHER" id="PTHR14969:SF13">
    <property type="entry name" value="AT30094P"/>
    <property type="match status" value="1"/>
</dbReference>
<sequence length="285" mass="30778">MYMSNRPDDSEDPDKGTEGELREDRQVGGRDLTHWETPVGGWLARTVQRISLVLGPRTVLIIILAIGAAVSATLTWVTSELYENIAQANGIALLDQPVLRAMMNLRSPWLDSLATDYTNIGGAVGMPIVAAVIMVILAVHRRSWTPVILITAAGAGSLLMTIAGKQLLGRARPPLVDAVPPYEYSPAFPSGHSLNSLVIAGIVAYLLLLRQHSRRTRILTVVVAALFAFTIGVSRVFLGHHWLTDVLGAWLLGTAWLVAVITAHRLYLTATKRTAAVAPEEIEGG</sequence>
<dbReference type="SUPFAM" id="SSF48317">
    <property type="entry name" value="Acid phosphatase/Vanadium-dependent haloperoxidase"/>
    <property type="match status" value="1"/>
</dbReference>
<dbReference type="SMART" id="SM00014">
    <property type="entry name" value="acidPPc"/>
    <property type="match status" value="1"/>
</dbReference>
<feature type="transmembrane region" description="Helical" evidence="2">
    <location>
        <begin position="188"/>
        <end position="209"/>
    </location>
</feature>
<feature type="transmembrane region" description="Helical" evidence="2">
    <location>
        <begin position="58"/>
        <end position="77"/>
    </location>
</feature>
<feature type="transmembrane region" description="Helical" evidence="2">
    <location>
        <begin position="249"/>
        <end position="268"/>
    </location>
</feature>
<dbReference type="InterPro" id="IPR000326">
    <property type="entry name" value="PAP2/HPO"/>
</dbReference>
<evidence type="ECO:0000259" key="3">
    <source>
        <dbReference type="SMART" id="SM00014"/>
    </source>
</evidence>
<dbReference type="PANTHER" id="PTHR14969">
    <property type="entry name" value="SPHINGOSINE-1-PHOSPHATE PHOSPHOHYDROLASE"/>
    <property type="match status" value="1"/>
</dbReference>
<feature type="transmembrane region" description="Helical" evidence="2">
    <location>
        <begin position="147"/>
        <end position="168"/>
    </location>
</feature>
<evidence type="ECO:0000256" key="2">
    <source>
        <dbReference type="SAM" id="Phobius"/>
    </source>
</evidence>
<keyword evidence="5" id="KW-1185">Reference proteome</keyword>
<proteinExistence type="predicted"/>
<dbReference type="InterPro" id="IPR036938">
    <property type="entry name" value="PAP2/HPO_sf"/>
</dbReference>
<feature type="region of interest" description="Disordered" evidence="1">
    <location>
        <begin position="1"/>
        <end position="32"/>
    </location>
</feature>
<dbReference type="EMBL" id="FMYF01000003">
    <property type="protein sequence ID" value="SDB81658.1"/>
    <property type="molecule type" value="Genomic_DNA"/>
</dbReference>
<gene>
    <name evidence="4" type="ORF">GA0111570_103321</name>
</gene>
<protein>
    <submittedName>
        <fullName evidence="4">Undecaprenyl-diphosphatase</fullName>
    </submittedName>
</protein>
<evidence type="ECO:0000313" key="5">
    <source>
        <dbReference type="Proteomes" id="UP000199086"/>
    </source>
</evidence>
<evidence type="ECO:0000313" key="4">
    <source>
        <dbReference type="EMBL" id="SDB81658.1"/>
    </source>
</evidence>
<keyword evidence="2" id="KW-0812">Transmembrane</keyword>
<feature type="transmembrane region" description="Helical" evidence="2">
    <location>
        <begin position="218"/>
        <end position="237"/>
    </location>
</feature>
<evidence type="ECO:0000256" key="1">
    <source>
        <dbReference type="SAM" id="MobiDB-lite"/>
    </source>
</evidence>
<accession>A0A1G6GI22</accession>
<dbReference type="Proteomes" id="UP000199086">
    <property type="component" value="Unassembled WGS sequence"/>
</dbReference>
<feature type="transmembrane region" description="Helical" evidence="2">
    <location>
        <begin position="120"/>
        <end position="140"/>
    </location>
</feature>
<dbReference type="AlphaFoldDB" id="A0A1G6GI22"/>
<dbReference type="STRING" id="1577474.GA0111570_103321"/>
<keyword evidence="2" id="KW-0472">Membrane</keyword>
<feature type="domain" description="Phosphatidic acid phosphatase type 2/haloperoxidase" evidence="3">
    <location>
        <begin position="147"/>
        <end position="261"/>
    </location>
</feature>
<dbReference type="CDD" id="cd03392">
    <property type="entry name" value="PAP2_like_2"/>
    <property type="match status" value="1"/>
</dbReference>
<keyword evidence="2" id="KW-1133">Transmembrane helix</keyword>
<dbReference type="Gene3D" id="1.20.144.10">
    <property type="entry name" value="Phosphatidic acid phosphatase type 2/haloperoxidase"/>
    <property type="match status" value="1"/>
</dbReference>